<evidence type="ECO:0000313" key="2">
    <source>
        <dbReference type="EMBL" id="PSX10134.1"/>
    </source>
</evidence>
<organism evidence="2 3">
    <name type="scientific">Photobacterium angustum</name>
    <dbReference type="NCBI Taxonomy" id="661"/>
    <lineage>
        <taxon>Bacteria</taxon>
        <taxon>Pseudomonadati</taxon>
        <taxon>Pseudomonadota</taxon>
        <taxon>Gammaproteobacteria</taxon>
        <taxon>Vibrionales</taxon>
        <taxon>Vibrionaceae</taxon>
        <taxon>Photobacterium</taxon>
    </lineage>
</organism>
<sequence>MKRVLLTTLTTGSRMATFCQCIESLQQQKINDTLSVDILVVENNKTHNQAVVEAIARYQHAPFTIHHQLETTAGIPFARNNGLRFGQQQGFDYLAFVDDDAIADPNWILTLFSALQDHNVQVTTGPQFPIYPDNTETLYTAAKVYHERKLTDGTTLSWAATNNVLLDLNFFAQNQLAFNNQLIFGGEDKALFQQVSRHGGKILWVQNAIISEFISPERLSLKWALKRRFRIGATELQIESCINSQAKSYVRCLFKGSAYLAKGALLLLPDAILPKRSILNSLGDLAHGCGFFYGLFANVKSYT</sequence>
<dbReference type="InterPro" id="IPR001173">
    <property type="entry name" value="Glyco_trans_2-like"/>
</dbReference>
<dbReference type="CDD" id="cd00761">
    <property type="entry name" value="Glyco_tranf_GTA_type"/>
    <property type="match status" value="1"/>
</dbReference>
<feature type="domain" description="Glycosyltransferase 2-like" evidence="1">
    <location>
        <begin position="19"/>
        <end position="140"/>
    </location>
</feature>
<dbReference type="SUPFAM" id="SSF53448">
    <property type="entry name" value="Nucleotide-diphospho-sugar transferases"/>
    <property type="match status" value="1"/>
</dbReference>
<dbReference type="InterPro" id="IPR029044">
    <property type="entry name" value="Nucleotide-diphossugar_trans"/>
</dbReference>
<dbReference type="Pfam" id="PF00535">
    <property type="entry name" value="Glycos_transf_2"/>
    <property type="match status" value="1"/>
</dbReference>
<evidence type="ECO:0000259" key="1">
    <source>
        <dbReference type="Pfam" id="PF00535"/>
    </source>
</evidence>
<evidence type="ECO:0000313" key="3">
    <source>
        <dbReference type="Proteomes" id="UP000240989"/>
    </source>
</evidence>
<reference evidence="2 3" key="1">
    <citation type="submission" date="2018-01" db="EMBL/GenBank/DDBJ databases">
        <title>Whole genome sequencing of Histamine producing bacteria.</title>
        <authorList>
            <person name="Butler K."/>
        </authorList>
    </citation>
    <scope>NUCLEOTIDE SEQUENCE [LARGE SCALE GENOMIC DNA]</scope>
    <source>
        <strain evidence="2 3">A6-1</strain>
    </source>
</reference>
<keyword evidence="3" id="KW-1185">Reference proteome</keyword>
<gene>
    <name evidence="2" type="ORF">C0W27_11315</name>
</gene>
<protein>
    <submittedName>
        <fullName evidence="2">Glycosyl transferase family 2</fullName>
    </submittedName>
</protein>
<dbReference type="Proteomes" id="UP000240989">
    <property type="component" value="Unassembled WGS sequence"/>
</dbReference>
<dbReference type="RefSeq" id="WP_045153192.1">
    <property type="nucleotide sequence ID" value="NZ_JZSW01000010.1"/>
</dbReference>
<comment type="caution">
    <text evidence="2">The sequence shown here is derived from an EMBL/GenBank/DDBJ whole genome shotgun (WGS) entry which is preliminary data.</text>
</comment>
<name>A0ABX5H3B4_PHOAN</name>
<keyword evidence="2" id="KW-0808">Transferase</keyword>
<proteinExistence type="predicted"/>
<dbReference type="Gene3D" id="3.90.550.10">
    <property type="entry name" value="Spore Coat Polysaccharide Biosynthesis Protein SpsA, Chain A"/>
    <property type="match status" value="1"/>
</dbReference>
<dbReference type="GO" id="GO:0016740">
    <property type="term" value="F:transferase activity"/>
    <property type="evidence" value="ECO:0007669"/>
    <property type="project" value="UniProtKB-KW"/>
</dbReference>
<dbReference type="EMBL" id="PYOU01000008">
    <property type="protein sequence ID" value="PSX10134.1"/>
    <property type="molecule type" value="Genomic_DNA"/>
</dbReference>
<accession>A0ABX5H3B4</accession>